<evidence type="ECO:0008006" key="3">
    <source>
        <dbReference type="Google" id="ProtNLM"/>
    </source>
</evidence>
<dbReference type="RefSeq" id="WP_348717909.1">
    <property type="nucleotide sequence ID" value="NZ_CAXJIO010000013.1"/>
</dbReference>
<accession>A0ABP1F2J1</accession>
<keyword evidence="2" id="KW-1185">Reference proteome</keyword>
<dbReference type="Gene3D" id="3.10.450.410">
    <property type="match status" value="1"/>
</dbReference>
<dbReference type="EMBL" id="CAXJIO010000013">
    <property type="protein sequence ID" value="CAL2103716.1"/>
    <property type="molecule type" value="Genomic_DNA"/>
</dbReference>
<comment type="caution">
    <text evidence="1">The sequence shown here is derived from an EMBL/GenBank/DDBJ whole genome shotgun (WGS) entry which is preliminary data.</text>
</comment>
<reference evidence="1 2" key="1">
    <citation type="submission" date="2024-05" db="EMBL/GenBank/DDBJ databases">
        <authorList>
            <person name="Duchaud E."/>
        </authorList>
    </citation>
    <scope>NUCLEOTIDE SEQUENCE [LARGE SCALE GENOMIC DNA]</scope>
    <source>
        <strain evidence="1">Ena-SAMPLE-TAB-13-05-2024-13:56:06:370-140308</strain>
    </source>
</reference>
<sequence length="151" mass="17817">MKKEYLIILVILFFACVSKNEKAQTVPKKQVQISVPKNVDSDFKLFLKYFSKDSAFQMSRVHFPVKIKDFQNSENELKERLLGINEYRLKEFYVNETSEKEIFEEYEQTIILENDSAIIEINGIENGIAIDFEFKKVNGKWKLITWTDQST</sequence>
<dbReference type="Proteomes" id="UP001497527">
    <property type="component" value="Unassembled WGS sequence"/>
</dbReference>
<protein>
    <recommendedName>
        <fullName evidence="3">DUF4348 domain-containing protein</fullName>
    </recommendedName>
</protein>
<dbReference type="PROSITE" id="PS51257">
    <property type="entry name" value="PROKAR_LIPOPROTEIN"/>
    <property type="match status" value="1"/>
</dbReference>
<evidence type="ECO:0000313" key="2">
    <source>
        <dbReference type="Proteomes" id="UP001497527"/>
    </source>
</evidence>
<gene>
    <name evidence="1" type="ORF">T190423A01A_40309</name>
</gene>
<organism evidence="1 2">
    <name type="scientific">Tenacibaculum polynesiense</name>
    <dbReference type="NCBI Taxonomy" id="3137857"/>
    <lineage>
        <taxon>Bacteria</taxon>
        <taxon>Pseudomonadati</taxon>
        <taxon>Bacteroidota</taxon>
        <taxon>Flavobacteriia</taxon>
        <taxon>Flavobacteriales</taxon>
        <taxon>Flavobacteriaceae</taxon>
        <taxon>Tenacibaculum</taxon>
    </lineage>
</organism>
<evidence type="ECO:0000313" key="1">
    <source>
        <dbReference type="EMBL" id="CAL2103716.1"/>
    </source>
</evidence>
<name>A0ABP1F2J1_9FLAO</name>
<proteinExistence type="predicted"/>